<comment type="catalytic activity">
    <reaction evidence="10">
        <text>a very-long-chain acyl-CoA + malonyl-CoA + H(+) = a very-long-chain 3-oxoacyl-CoA + CO2 + CoA</text>
        <dbReference type="Rhea" id="RHEA:32727"/>
        <dbReference type="ChEBI" id="CHEBI:15378"/>
        <dbReference type="ChEBI" id="CHEBI:16526"/>
        <dbReference type="ChEBI" id="CHEBI:57287"/>
        <dbReference type="ChEBI" id="CHEBI:57384"/>
        <dbReference type="ChEBI" id="CHEBI:90725"/>
        <dbReference type="ChEBI" id="CHEBI:90736"/>
        <dbReference type="EC" id="2.3.1.199"/>
    </reaction>
</comment>
<evidence type="ECO:0000313" key="12">
    <source>
        <dbReference type="Proteomes" id="UP001642520"/>
    </source>
</evidence>
<name>A0ABP1P359_XYLVO</name>
<evidence type="ECO:0000256" key="3">
    <source>
        <dbReference type="ARBA" id="ARBA00022679"/>
    </source>
</evidence>
<keyword evidence="9 10" id="KW-0275">Fatty acid biosynthesis</keyword>
<sequence>MAVTRIYHYLNTDVADPRTKDWSLIDNPLIIVLLSSMYLYIVLRLGPRYMKNRPAYGLSTFIKFYNSFQIAANALVIYHTVAAGWFEINSWYCISADFARTPRNDKIIAMMWYLLLLKLVDYIETIVFVLRKKQRQVSFLHLYHHISTVLINWFIVKYQPHAMVMMVVVVNCGIHVIMYTYYLLASFGPSMQKLLNPVKPFITIMQIGQFIFLILHQMQSFTTDCTGVKLLSGMMNVNLTINLILFINFYRKNYTKKSKRQ</sequence>
<feature type="transmembrane region" description="Helical" evidence="10">
    <location>
        <begin position="64"/>
        <end position="86"/>
    </location>
</feature>
<organism evidence="11 12">
    <name type="scientific">Xylocopa violacea</name>
    <name type="common">Violet carpenter bee</name>
    <name type="synonym">Apis violacea</name>
    <dbReference type="NCBI Taxonomy" id="135666"/>
    <lineage>
        <taxon>Eukaryota</taxon>
        <taxon>Metazoa</taxon>
        <taxon>Ecdysozoa</taxon>
        <taxon>Arthropoda</taxon>
        <taxon>Hexapoda</taxon>
        <taxon>Insecta</taxon>
        <taxon>Pterygota</taxon>
        <taxon>Neoptera</taxon>
        <taxon>Endopterygota</taxon>
        <taxon>Hymenoptera</taxon>
        <taxon>Apocrita</taxon>
        <taxon>Aculeata</taxon>
        <taxon>Apoidea</taxon>
        <taxon>Anthophila</taxon>
        <taxon>Apidae</taxon>
        <taxon>Xylocopa</taxon>
        <taxon>Xylocopa</taxon>
    </lineage>
</organism>
<evidence type="ECO:0000256" key="10">
    <source>
        <dbReference type="RuleBase" id="RU361115"/>
    </source>
</evidence>
<feature type="transmembrane region" description="Helical" evidence="10">
    <location>
        <begin position="24"/>
        <end position="43"/>
    </location>
</feature>
<dbReference type="Pfam" id="PF01151">
    <property type="entry name" value="ELO"/>
    <property type="match status" value="1"/>
</dbReference>
<evidence type="ECO:0000256" key="5">
    <source>
        <dbReference type="ARBA" id="ARBA00022832"/>
    </source>
</evidence>
<keyword evidence="2 10" id="KW-0444">Lipid biosynthesis</keyword>
<gene>
    <name evidence="11" type="ORF">XYLVIOL_LOCUS8120</name>
</gene>
<protein>
    <recommendedName>
        <fullName evidence="10">Elongation of very long chain fatty acids protein</fullName>
        <ecNumber evidence="10">2.3.1.199</ecNumber>
    </recommendedName>
    <alternativeName>
        <fullName evidence="10">Very-long-chain 3-oxoacyl-CoA synthase</fullName>
    </alternativeName>
</protein>
<feature type="transmembrane region" description="Helical" evidence="10">
    <location>
        <begin position="137"/>
        <end position="156"/>
    </location>
</feature>
<evidence type="ECO:0000256" key="6">
    <source>
        <dbReference type="ARBA" id="ARBA00022989"/>
    </source>
</evidence>
<accession>A0ABP1P359</accession>
<keyword evidence="7 10" id="KW-0443">Lipid metabolism</keyword>
<feature type="transmembrane region" description="Helical" evidence="10">
    <location>
        <begin position="162"/>
        <end position="185"/>
    </location>
</feature>
<dbReference type="Proteomes" id="UP001642520">
    <property type="component" value="Unassembled WGS sequence"/>
</dbReference>
<dbReference type="EMBL" id="CAXAJV020001296">
    <property type="protein sequence ID" value="CAL7947027.1"/>
    <property type="molecule type" value="Genomic_DNA"/>
</dbReference>
<comment type="caution">
    <text evidence="11">The sequence shown here is derived from an EMBL/GenBank/DDBJ whole genome shotgun (WGS) entry which is preliminary data.</text>
</comment>
<dbReference type="PANTHER" id="PTHR11157">
    <property type="entry name" value="FATTY ACID ACYL TRANSFERASE-RELATED"/>
    <property type="match status" value="1"/>
</dbReference>
<dbReference type="PANTHER" id="PTHR11157:SF69">
    <property type="entry name" value="ELONGATION OF VERY LONG CHAIN FATTY ACIDS PROTEIN 7"/>
    <property type="match status" value="1"/>
</dbReference>
<evidence type="ECO:0000256" key="1">
    <source>
        <dbReference type="ARBA" id="ARBA00004141"/>
    </source>
</evidence>
<evidence type="ECO:0000256" key="2">
    <source>
        <dbReference type="ARBA" id="ARBA00022516"/>
    </source>
</evidence>
<feature type="transmembrane region" description="Helical" evidence="10">
    <location>
        <begin position="197"/>
        <end position="218"/>
    </location>
</feature>
<dbReference type="InterPro" id="IPR002076">
    <property type="entry name" value="ELO_fam"/>
</dbReference>
<keyword evidence="8 10" id="KW-0472">Membrane</keyword>
<evidence type="ECO:0000313" key="11">
    <source>
        <dbReference type="EMBL" id="CAL7947027.1"/>
    </source>
</evidence>
<keyword evidence="12" id="KW-1185">Reference proteome</keyword>
<evidence type="ECO:0000256" key="9">
    <source>
        <dbReference type="ARBA" id="ARBA00023160"/>
    </source>
</evidence>
<keyword evidence="3 10" id="KW-0808">Transferase</keyword>
<reference evidence="11 12" key="1">
    <citation type="submission" date="2024-08" db="EMBL/GenBank/DDBJ databases">
        <authorList>
            <person name="Will J Nash"/>
            <person name="Angela Man"/>
            <person name="Seanna McTaggart"/>
            <person name="Kendall Baker"/>
            <person name="Tom Barker"/>
            <person name="Leah Catchpole"/>
            <person name="Alex Durrant"/>
            <person name="Karim Gharbi"/>
            <person name="Naomi Irish"/>
            <person name="Gemy Kaithakottil"/>
            <person name="Debby Ku"/>
            <person name="Aaliyah Providence"/>
            <person name="Felix Shaw"/>
            <person name="David Swarbreck"/>
            <person name="Chris Watkins"/>
            <person name="Ann M. McCartney"/>
            <person name="Giulio Formenti"/>
            <person name="Alice Mouton"/>
            <person name="Noel Vella"/>
            <person name="Bjorn M von Reumont"/>
            <person name="Adriana Vella"/>
            <person name="Wilfried Haerty"/>
        </authorList>
    </citation>
    <scope>NUCLEOTIDE SEQUENCE [LARGE SCALE GENOMIC DNA]</scope>
</reference>
<evidence type="ECO:0000256" key="4">
    <source>
        <dbReference type="ARBA" id="ARBA00022692"/>
    </source>
</evidence>
<feature type="transmembrane region" description="Helical" evidence="10">
    <location>
        <begin position="106"/>
        <end position="130"/>
    </location>
</feature>
<evidence type="ECO:0000256" key="7">
    <source>
        <dbReference type="ARBA" id="ARBA00023098"/>
    </source>
</evidence>
<keyword evidence="4 10" id="KW-0812">Transmembrane</keyword>
<evidence type="ECO:0000256" key="8">
    <source>
        <dbReference type="ARBA" id="ARBA00023136"/>
    </source>
</evidence>
<dbReference type="EC" id="2.3.1.199" evidence="10"/>
<feature type="transmembrane region" description="Helical" evidence="10">
    <location>
        <begin position="230"/>
        <end position="250"/>
    </location>
</feature>
<proteinExistence type="inferred from homology"/>
<comment type="similarity">
    <text evidence="10">Belongs to the ELO family.</text>
</comment>
<comment type="subcellular location">
    <subcellularLocation>
        <location evidence="1">Membrane</location>
        <topology evidence="1">Multi-pass membrane protein</topology>
    </subcellularLocation>
</comment>
<keyword evidence="5 10" id="KW-0276">Fatty acid metabolism</keyword>
<keyword evidence="6 10" id="KW-1133">Transmembrane helix</keyword>